<gene>
    <name evidence="2" type="ORF">V5799_010274</name>
</gene>
<dbReference type="Pfam" id="PF08241">
    <property type="entry name" value="Methyltransf_11"/>
    <property type="match status" value="1"/>
</dbReference>
<dbReference type="GO" id="GO:0008757">
    <property type="term" value="F:S-adenosylmethionine-dependent methyltransferase activity"/>
    <property type="evidence" value="ECO:0007669"/>
    <property type="project" value="InterPro"/>
</dbReference>
<protein>
    <recommendedName>
        <fullName evidence="1">Methyltransferase type 11 domain-containing protein</fullName>
    </recommendedName>
</protein>
<accession>A0AAQ4F949</accession>
<proteinExistence type="predicted"/>
<dbReference type="PANTHER" id="PTHR43861">
    <property type="entry name" value="TRANS-ACONITATE 2-METHYLTRANSFERASE-RELATED"/>
    <property type="match status" value="1"/>
</dbReference>
<feature type="domain" description="Methyltransferase type 11" evidence="1">
    <location>
        <begin position="113"/>
        <end position="214"/>
    </location>
</feature>
<comment type="caution">
    <text evidence="2">The sequence shown here is derived from an EMBL/GenBank/DDBJ whole genome shotgun (WGS) entry which is preliminary data.</text>
</comment>
<reference evidence="2 3" key="1">
    <citation type="journal article" date="2023" name="Arcadia Sci">
        <title>De novo assembly of a long-read Amblyomma americanum tick genome.</title>
        <authorList>
            <person name="Chou S."/>
            <person name="Poskanzer K.E."/>
            <person name="Rollins M."/>
            <person name="Thuy-Boun P.S."/>
        </authorList>
    </citation>
    <scope>NUCLEOTIDE SEQUENCE [LARGE SCALE GENOMIC DNA]</scope>
    <source>
        <strain evidence="2">F_SG_1</strain>
        <tissue evidence="2">Salivary glands</tissue>
    </source>
</reference>
<sequence length="298" mass="34080">RTRHALHRCTHTRALYIRLQQGKGVLHSAPLFHFWGQERPLQHPARFEIMLPEVIPPPSKVAPVASSANAQRSSCDMNPLHYVGLSANNFRENLRAMECVKFKSPPEYQGQYLDLGCGPGDFLAEHLLPRLRPCKRVVAVDISTEMLDYARKQHQHPEVFYEQLDIEHGDPRTITEKHGVFDGVYAFMALHFVKDLEKTYYNISRLLKEGGECLALNAYRSTITDALQEVYEMKTWTDLAPREEQPQQWCGGLVVASYKCQWRLRAPPIVITTKLTPTKQKPKRDHVDALTVPRAAAM</sequence>
<dbReference type="AlphaFoldDB" id="A0AAQ4F949"/>
<keyword evidence="3" id="KW-1185">Reference proteome</keyword>
<name>A0AAQ4F949_AMBAM</name>
<dbReference type="EMBL" id="JARKHS020005631">
    <property type="protein sequence ID" value="KAK8783361.1"/>
    <property type="molecule type" value="Genomic_DNA"/>
</dbReference>
<dbReference type="CDD" id="cd02440">
    <property type="entry name" value="AdoMet_MTases"/>
    <property type="match status" value="1"/>
</dbReference>
<dbReference type="InterPro" id="IPR029063">
    <property type="entry name" value="SAM-dependent_MTases_sf"/>
</dbReference>
<dbReference type="PANTHER" id="PTHR43861:SF1">
    <property type="entry name" value="TRANS-ACONITATE 2-METHYLTRANSFERASE"/>
    <property type="match status" value="1"/>
</dbReference>
<dbReference type="InterPro" id="IPR013216">
    <property type="entry name" value="Methyltransf_11"/>
</dbReference>
<dbReference type="SUPFAM" id="SSF53335">
    <property type="entry name" value="S-adenosyl-L-methionine-dependent methyltransferases"/>
    <property type="match status" value="1"/>
</dbReference>
<organism evidence="2 3">
    <name type="scientific">Amblyomma americanum</name>
    <name type="common">Lone star tick</name>
    <dbReference type="NCBI Taxonomy" id="6943"/>
    <lineage>
        <taxon>Eukaryota</taxon>
        <taxon>Metazoa</taxon>
        <taxon>Ecdysozoa</taxon>
        <taxon>Arthropoda</taxon>
        <taxon>Chelicerata</taxon>
        <taxon>Arachnida</taxon>
        <taxon>Acari</taxon>
        <taxon>Parasitiformes</taxon>
        <taxon>Ixodida</taxon>
        <taxon>Ixodoidea</taxon>
        <taxon>Ixodidae</taxon>
        <taxon>Amblyomminae</taxon>
        <taxon>Amblyomma</taxon>
    </lineage>
</organism>
<evidence type="ECO:0000259" key="1">
    <source>
        <dbReference type="Pfam" id="PF08241"/>
    </source>
</evidence>
<evidence type="ECO:0000313" key="3">
    <source>
        <dbReference type="Proteomes" id="UP001321473"/>
    </source>
</evidence>
<evidence type="ECO:0000313" key="2">
    <source>
        <dbReference type="EMBL" id="KAK8783361.1"/>
    </source>
</evidence>
<feature type="non-terminal residue" evidence="2">
    <location>
        <position position="1"/>
    </location>
</feature>
<dbReference type="Proteomes" id="UP001321473">
    <property type="component" value="Unassembled WGS sequence"/>
</dbReference>
<dbReference type="Gene3D" id="3.40.50.150">
    <property type="entry name" value="Vaccinia Virus protein VP39"/>
    <property type="match status" value="1"/>
</dbReference>